<evidence type="ECO:0000256" key="1">
    <source>
        <dbReference type="ARBA" id="ARBA00001709"/>
    </source>
</evidence>
<feature type="domain" description="EF-hand" evidence="4">
    <location>
        <begin position="279"/>
        <end position="314"/>
    </location>
</feature>
<keyword evidence="3" id="KW-0677">Repeat</keyword>
<dbReference type="WBParaSite" id="Hba_02309">
    <property type="protein sequence ID" value="Hba_02309"/>
    <property type="gene ID" value="Hba_02309"/>
</dbReference>
<evidence type="ECO:0000256" key="3">
    <source>
        <dbReference type="ARBA" id="ARBA00022737"/>
    </source>
</evidence>
<dbReference type="Pfam" id="PF16113">
    <property type="entry name" value="ECH_2"/>
    <property type="match status" value="2"/>
</dbReference>
<dbReference type="SUPFAM" id="SSF47473">
    <property type="entry name" value="EF-hand"/>
    <property type="match status" value="1"/>
</dbReference>
<dbReference type="InterPro" id="IPR002048">
    <property type="entry name" value="EF_hand_dom"/>
</dbReference>
<dbReference type="CDD" id="cd00051">
    <property type="entry name" value="EFh"/>
    <property type="match status" value="1"/>
</dbReference>
<evidence type="ECO:0000259" key="4">
    <source>
        <dbReference type="PROSITE" id="PS50222"/>
    </source>
</evidence>
<evidence type="ECO:0000313" key="6">
    <source>
        <dbReference type="WBParaSite" id="Hba_02309"/>
    </source>
</evidence>
<reference evidence="6" key="1">
    <citation type="submission" date="2016-11" db="UniProtKB">
        <authorList>
            <consortium name="WormBaseParasite"/>
        </authorList>
    </citation>
    <scope>IDENTIFICATION</scope>
</reference>
<dbReference type="InterPro" id="IPR045004">
    <property type="entry name" value="ECH_dom"/>
</dbReference>
<dbReference type="InterPro" id="IPR029045">
    <property type="entry name" value="ClpP/crotonase-like_dom_sf"/>
</dbReference>
<dbReference type="FunFam" id="1.10.238.10:FF:000001">
    <property type="entry name" value="Calmodulin 1"/>
    <property type="match status" value="1"/>
</dbReference>
<organism evidence="5 6">
    <name type="scientific">Heterorhabditis bacteriophora</name>
    <name type="common">Entomopathogenic nematode worm</name>
    <dbReference type="NCBI Taxonomy" id="37862"/>
    <lineage>
        <taxon>Eukaryota</taxon>
        <taxon>Metazoa</taxon>
        <taxon>Ecdysozoa</taxon>
        <taxon>Nematoda</taxon>
        <taxon>Chromadorea</taxon>
        <taxon>Rhabditida</taxon>
        <taxon>Rhabditina</taxon>
        <taxon>Rhabditomorpha</taxon>
        <taxon>Strongyloidea</taxon>
        <taxon>Heterorhabditidae</taxon>
        <taxon>Heterorhabditis</taxon>
    </lineage>
</organism>
<dbReference type="SUPFAM" id="SSF52096">
    <property type="entry name" value="ClpP/crotonase"/>
    <property type="match status" value="2"/>
</dbReference>
<dbReference type="GO" id="GO:0005509">
    <property type="term" value="F:calcium ion binding"/>
    <property type="evidence" value="ECO:0007669"/>
    <property type="project" value="InterPro"/>
</dbReference>
<dbReference type="Proteomes" id="UP000095283">
    <property type="component" value="Unplaced"/>
</dbReference>
<proteinExistence type="predicted"/>
<comment type="catalytic activity">
    <reaction evidence="1">
        <text>3-hydroxy-2-methylpropanoyl-CoA + H2O = 3-hydroxy-2-methylpropanoate + CoA + H(+)</text>
        <dbReference type="Rhea" id="RHEA:20888"/>
        <dbReference type="ChEBI" id="CHEBI:11805"/>
        <dbReference type="ChEBI" id="CHEBI:15377"/>
        <dbReference type="ChEBI" id="CHEBI:15378"/>
        <dbReference type="ChEBI" id="CHEBI:57287"/>
        <dbReference type="ChEBI" id="CHEBI:57340"/>
        <dbReference type="EC" id="3.1.2.4"/>
    </reaction>
</comment>
<dbReference type="InterPro" id="IPR011992">
    <property type="entry name" value="EF-hand-dom_pair"/>
</dbReference>
<evidence type="ECO:0000256" key="2">
    <source>
        <dbReference type="ARBA" id="ARBA00011915"/>
    </source>
</evidence>
<name>A0A1I7WC70_HETBA</name>
<keyword evidence="5" id="KW-1185">Reference proteome</keyword>
<dbReference type="InterPro" id="IPR050403">
    <property type="entry name" value="Myosin_RLC"/>
</dbReference>
<dbReference type="EC" id="3.1.2.4" evidence="2"/>
<evidence type="ECO:0000313" key="5">
    <source>
        <dbReference type="Proteomes" id="UP000095283"/>
    </source>
</evidence>
<dbReference type="Pfam" id="PF13499">
    <property type="entry name" value="EF-hand_7"/>
    <property type="match status" value="1"/>
</dbReference>
<protein>
    <recommendedName>
        <fullName evidence="2">3-hydroxyisobutyryl-CoA hydrolase</fullName>
        <ecNumber evidence="2">3.1.2.4</ecNumber>
    </recommendedName>
</protein>
<sequence length="353" mass="40416">MNMLANLSTSASEIQVEKEGSKRVVTLHRPKALNALNLNMVRELFPRLRVSGFLCSFCIVLNVEILLYEKSFFKKWENARDVNMVIMKGSGEKAFCAGGDVVGTIYKIFIPPKLAIRFLKENYLQNNLGMFLALTGYRLSGADAFHAGLASHYVPSMHLLSLEKKLLSLDIVNEKTVDATIRSMEPDNIPPFTLEEHLPLIRKTFHAKLLRFVFTIFKGTNSTFKKMYFYEHSLCCYLFTYAGKDVNDKFLDDMVNEAPGAINFTMFLTLFGEKLTGTDPEEVIRNAFQCFDEDNSGKLSEDRLRELLTTMGDRYSHEQVDELFRDAPIKNGNFDYVEFTRMLKHGTKDKDEH</sequence>
<dbReference type="PROSITE" id="PS50222">
    <property type="entry name" value="EF_HAND_2"/>
    <property type="match status" value="1"/>
</dbReference>
<dbReference type="PANTHER" id="PTHR23049">
    <property type="entry name" value="MYOSIN REGULATORY LIGHT CHAIN 2"/>
    <property type="match status" value="1"/>
</dbReference>
<dbReference type="Gene3D" id="1.10.238.10">
    <property type="entry name" value="EF-hand"/>
    <property type="match status" value="1"/>
</dbReference>
<dbReference type="Gene3D" id="3.90.226.10">
    <property type="entry name" value="2-enoyl-CoA Hydratase, Chain A, domain 1"/>
    <property type="match status" value="2"/>
</dbReference>
<dbReference type="AlphaFoldDB" id="A0A1I7WC70"/>
<dbReference type="CDD" id="cd06558">
    <property type="entry name" value="crotonase-like"/>
    <property type="match status" value="1"/>
</dbReference>
<accession>A0A1I7WC70</accession>
<dbReference type="GO" id="GO:0003860">
    <property type="term" value="F:3-hydroxyisobutyryl-CoA hydrolase activity"/>
    <property type="evidence" value="ECO:0007669"/>
    <property type="project" value="UniProtKB-EC"/>
</dbReference>